<dbReference type="GO" id="GO:1990072">
    <property type="term" value="C:TRAPPIII protein complex"/>
    <property type="evidence" value="ECO:0007669"/>
    <property type="project" value="TreeGrafter"/>
</dbReference>
<evidence type="ECO:0000313" key="3">
    <source>
        <dbReference type="EMBL" id="PKI85807.1"/>
    </source>
</evidence>
<name>A0A2N1JGZ3_9BASI</name>
<proteinExistence type="predicted"/>
<dbReference type="EMBL" id="KZ454987">
    <property type="protein sequence ID" value="PKI85807.1"/>
    <property type="molecule type" value="Genomic_DNA"/>
</dbReference>
<dbReference type="OrthoDB" id="10250284at2759"/>
<feature type="domain" description="Trafficking protein particle complex subunit 13 N-terminal" evidence="1">
    <location>
        <begin position="10"/>
        <end position="210"/>
    </location>
</feature>
<evidence type="ECO:0000259" key="1">
    <source>
        <dbReference type="Pfam" id="PF06159"/>
    </source>
</evidence>
<evidence type="ECO:0000259" key="2">
    <source>
        <dbReference type="Pfam" id="PF23647"/>
    </source>
</evidence>
<dbReference type="PANTHER" id="PTHR13134:SF3">
    <property type="entry name" value="TRAFFICKING PROTEIN PARTICLE COMPLEX SUBUNIT 13"/>
    <property type="match status" value="1"/>
</dbReference>
<reference evidence="3 4" key="1">
    <citation type="submission" date="2017-10" db="EMBL/GenBank/DDBJ databases">
        <title>A novel species of cold-tolerant Malassezia isolated from bats.</title>
        <authorList>
            <person name="Lorch J.M."/>
            <person name="Palmer J.M."/>
            <person name="Vanderwolf K.J."/>
            <person name="Schmidt K.Z."/>
            <person name="Verant M.L."/>
            <person name="Weller T.J."/>
            <person name="Blehert D.S."/>
        </authorList>
    </citation>
    <scope>NUCLEOTIDE SEQUENCE [LARGE SCALE GENOMIC DNA]</scope>
    <source>
        <strain evidence="3 4">NWHC:44797-103</strain>
    </source>
</reference>
<dbReference type="InterPro" id="IPR055427">
    <property type="entry name" value="TRAPPC13_N"/>
</dbReference>
<dbReference type="Proteomes" id="UP000232875">
    <property type="component" value="Unassembled WGS sequence"/>
</dbReference>
<dbReference type="Pfam" id="PF23647">
    <property type="entry name" value="TRAPPC13_M"/>
    <property type="match status" value="1"/>
</dbReference>
<gene>
    <name evidence="3" type="ORF">MVES_000631</name>
</gene>
<sequence length="514" mass="55903">MDGPAYVPPLSVKVMRMSTPSLGTLPVPMFETQGESCFDLGPASAVAPFPAAQWDAVKDSYARGSDAPFTYAGQHDDVQKTLRDTMYTDQLTLPSSFGTVCVGETFRALVCICNESDSQLEGVEVHVDMHIGGPDAEQVTVAPQVCRLAQWPENDAPCVLAPRAQITLVVHHELRVLQLHALLCRVCSDIPGAPAAEKAHWISKMYKFPVQPPPIAVRCTTHTATSVAQQLHHDIHVRERTAIQVQLHNVSQKPVIVERIGLDTRPAGETWDWELIEADAGTSSAAQHMQPKDVWQYIFSLIPRQPQLVSHARRAALAGAPEDASPAGHVSEPLGHIMLSWRVPGADPGRLRVGPIMRSVHAPRVCVCGDKDAPALVCTLYMAQAPPPAFVNQAIALSYRLTVSDVAAHAPTRTFSLVLVQREERAWDATALLGHTSTQLPPLTTHTDDSGTSGELPFSLTLLPLRTGIVRGGAMALALLSFSQENYAPVLFDPPHILHEWDNITELYVADDQT</sequence>
<evidence type="ECO:0008006" key="5">
    <source>
        <dbReference type="Google" id="ProtNLM"/>
    </source>
</evidence>
<protein>
    <recommendedName>
        <fullName evidence="5">Trafficking protein particle complex subunit 13</fullName>
    </recommendedName>
</protein>
<dbReference type="STRING" id="2020962.A0A2N1JGZ3"/>
<dbReference type="InterPro" id="IPR055429">
    <property type="entry name" value="TRAPPC13_M"/>
</dbReference>
<dbReference type="Pfam" id="PF06159">
    <property type="entry name" value="TRAPPC13_N"/>
    <property type="match status" value="1"/>
</dbReference>
<keyword evidence="4" id="KW-1185">Reference proteome</keyword>
<dbReference type="AlphaFoldDB" id="A0A2N1JGZ3"/>
<evidence type="ECO:0000313" key="4">
    <source>
        <dbReference type="Proteomes" id="UP000232875"/>
    </source>
</evidence>
<dbReference type="PANTHER" id="PTHR13134">
    <property type="entry name" value="TRAFFICKING PROTEIN PARTICLE COMPLEX SUBUNIT 13"/>
    <property type="match status" value="1"/>
</dbReference>
<feature type="domain" description="Trafficking protein particle complex subunit 13 middle" evidence="2">
    <location>
        <begin position="239"/>
        <end position="358"/>
    </location>
</feature>
<dbReference type="InterPro" id="IPR010378">
    <property type="entry name" value="TRAPPC13"/>
</dbReference>
<accession>A0A2N1JGZ3</accession>
<organism evidence="3 4">
    <name type="scientific">Malassezia vespertilionis</name>
    <dbReference type="NCBI Taxonomy" id="2020962"/>
    <lineage>
        <taxon>Eukaryota</taxon>
        <taxon>Fungi</taxon>
        <taxon>Dikarya</taxon>
        <taxon>Basidiomycota</taxon>
        <taxon>Ustilaginomycotina</taxon>
        <taxon>Malasseziomycetes</taxon>
        <taxon>Malasseziales</taxon>
        <taxon>Malasseziaceae</taxon>
        <taxon>Malassezia</taxon>
    </lineage>
</organism>